<dbReference type="RefSeq" id="WP_152134091.1">
    <property type="nucleotide sequence ID" value="NZ_QKKZ01000003.1"/>
</dbReference>
<reference evidence="4 5" key="1">
    <citation type="submission" date="2019-10" db="EMBL/GenBank/DDBJ databases">
        <title>Unraveling microbial dark matter from salterns through culturing: the case of the genus Halosegnis.</title>
        <authorList>
            <person name="Duran-Viseras A."/>
            <person name="Andrei A.-S."/>
            <person name="Vera-Gargallo B."/>
            <person name="Ghai R."/>
            <person name="Sanchez-Porro C."/>
            <person name="Ventosa A."/>
        </authorList>
    </citation>
    <scope>NUCLEOTIDE SEQUENCE [LARGE SCALE GENOMIC DNA]</scope>
    <source>
        <strain evidence="2 5">F18-79</strain>
        <strain evidence="3 4">F19-13</strain>
    </source>
</reference>
<proteinExistence type="predicted"/>
<comment type="caution">
    <text evidence="2">The sequence shown here is derived from an EMBL/GenBank/DDBJ whole genome shotgun (WGS) entry which is preliminary data.</text>
</comment>
<evidence type="ECO:0000313" key="3">
    <source>
        <dbReference type="EMBL" id="KAB7518983.1"/>
    </source>
</evidence>
<evidence type="ECO:0000313" key="2">
    <source>
        <dbReference type="EMBL" id="KAB7513766.1"/>
    </source>
</evidence>
<accession>A0A5N5UNR3</accession>
<keyword evidence="1" id="KW-1133">Transmembrane helix</keyword>
<feature type="transmembrane region" description="Helical" evidence="1">
    <location>
        <begin position="84"/>
        <end position="107"/>
    </location>
</feature>
<feature type="transmembrane region" description="Helical" evidence="1">
    <location>
        <begin position="21"/>
        <end position="44"/>
    </location>
</feature>
<accession>A0A5N5U573</accession>
<dbReference type="AlphaFoldDB" id="A0A5N5U573"/>
<dbReference type="EMBL" id="QMDY01000003">
    <property type="protein sequence ID" value="KAB7518983.1"/>
    <property type="molecule type" value="Genomic_DNA"/>
</dbReference>
<sequence>MSSYERQSSNSFLLAAREWQAIGGATGLMILNVILMYAVAFTPLAGINRIVFAVPIVGSLVYGAVITVGELLAERGFKNNTTPLTLVGVVLLEVGFGLFGGGILSFLAPDVRLLALGVAGVVTAVMTAGIGTYVYARSDTDFDHYGKIATGAFLVGLVAILAGSFISIVLLVGFVAIFLGFLFRLGYEMWEIRENRGLNTAMQAIGLYVAVAGVFVHILQLVVRALARR</sequence>
<keyword evidence="1" id="KW-0812">Transmembrane</keyword>
<keyword evidence="1" id="KW-0472">Membrane</keyword>
<dbReference type="Proteomes" id="UP000326865">
    <property type="component" value="Unassembled WGS sequence"/>
</dbReference>
<evidence type="ECO:0000313" key="5">
    <source>
        <dbReference type="Proteomes" id="UP000326865"/>
    </source>
</evidence>
<evidence type="ECO:0000313" key="4">
    <source>
        <dbReference type="Proteomes" id="UP000326207"/>
    </source>
</evidence>
<feature type="transmembrane region" description="Helical" evidence="1">
    <location>
        <begin position="50"/>
        <end position="72"/>
    </location>
</feature>
<dbReference type="EMBL" id="QKKZ01000003">
    <property type="protein sequence ID" value="KAB7513766.1"/>
    <property type="molecule type" value="Genomic_DNA"/>
</dbReference>
<feature type="transmembrane region" description="Helical" evidence="1">
    <location>
        <begin position="201"/>
        <end position="223"/>
    </location>
</feature>
<feature type="transmembrane region" description="Helical" evidence="1">
    <location>
        <begin position="113"/>
        <end position="136"/>
    </location>
</feature>
<protein>
    <recommendedName>
        <fullName evidence="6">Bax inhibitor-1/YccA family protein</fullName>
    </recommendedName>
</protein>
<evidence type="ECO:0000256" key="1">
    <source>
        <dbReference type="SAM" id="Phobius"/>
    </source>
</evidence>
<evidence type="ECO:0008006" key="6">
    <source>
        <dbReference type="Google" id="ProtNLM"/>
    </source>
</evidence>
<keyword evidence="5" id="KW-1185">Reference proteome</keyword>
<name>A0A5N5U573_9EURY</name>
<feature type="transmembrane region" description="Helical" evidence="1">
    <location>
        <begin position="148"/>
        <end position="181"/>
    </location>
</feature>
<organism evidence="2 5">
    <name type="scientific">Halosegnis rubeus</name>
    <dbReference type="NCBI Taxonomy" id="2212850"/>
    <lineage>
        <taxon>Archaea</taxon>
        <taxon>Methanobacteriati</taxon>
        <taxon>Methanobacteriota</taxon>
        <taxon>Stenosarchaea group</taxon>
        <taxon>Halobacteria</taxon>
        <taxon>Halobacteriales</taxon>
        <taxon>Natronomonadaceae</taxon>
        <taxon>Halosegnis</taxon>
    </lineage>
</organism>
<dbReference type="Proteomes" id="UP000326207">
    <property type="component" value="Unassembled WGS sequence"/>
</dbReference>
<gene>
    <name evidence="2" type="ORF">DM867_08115</name>
    <name evidence="3" type="ORF">DP108_07490</name>
</gene>